<dbReference type="GO" id="GO:0003677">
    <property type="term" value="F:DNA binding"/>
    <property type="evidence" value="ECO:0007669"/>
    <property type="project" value="UniProtKB-UniRule"/>
</dbReference>
<dbReference type="PRINTS" id="PR00455">
    <property type="entry name" value="HTHTETR"/>
</dbReference>
<organism evidence="7 8">
    <name type="scientific">Xenorhabdus innexi</name>
    <dbReference type="NCBI Taxonomy" id="290109"/>
    <lineage>
        <taxon>Bacteria</taxon>
        <taxon>Pseudomonadati</taxon>
        <taxon>Pseudomonadota</taxon>
        <taxon>Gammaproteobacteria</taxon>
        <taxon>Enterobacterales</taxon>
        <taxon>Morganellaceae</taxon>
        <taxon>Xenorhabdus</taxon>
    </lineage>
</organism>
<evidence type="ECO:0000313" key="6">
    <source>
        <dbReference type="EMBL" id="PHM31137.1"/>
    </source>
</evidence>
<evidence type="ECO:0000259" key="5">
    <source>
        <dbReference type="PROSITE" id="PS50977"/>
    </source>
</evidence>
<dbReference type="PANTHER" id="PTHR47506:SF3">
    <property type="entry name" value="HTH-TYPE TRANSCRIPTIONAL REGULATOR LMRA"/>
    <property type="match status" value="1"/>
</dbReference>
<reference evidence="8" key="2">
    <citation type="submission" date="2016-12" db="EMBL/GenBank/DDBJ databases">
        <authorList>
            <person name="Gaudriault S."/>
        </authorList>
    </citation>
    <scope>NUCLEOTIDE SEQUENCE [LARGE SCALE GENOMIC DNA]</scope>
    <source>
        <strain evidence="8">HGB1681 (deposited as PTA-6826 in the American Type Culture Collection)</strain>
    </source>
</reference>
<name>A0A1N6MUZ8_9GAMM</name>
<dbReference type="EMBL" id="FTLG01000066">
    <property type="protein sequence ID" value="SIP72604.1"/>
    <property type="molecule type" value="Genomic_DNA"/>
</dbReference>
<dbReference type="InterPro" id="IPR001647">
    <property type="entry name" value="HTH_TetR"/>
</dbReference>
<evidence type="ECO:0000313" key="8">
    <source>
        <dbReference type="Proteomes" id="UP000196435"/>
    </source>
</evidence>
<dbReference type="Pfam" id="PF21351">
    <property type="entry name" value="TetR_C_41"/>
    <property type="match status" value="1"/>
</dbReference>
<evidence type="ECO:0000313" key="7">
    <source>
        <dbReference type="EMBL" id="SIP72604.1"/>
    </source>
</evidence>
<evidence type="ECO:0000256" key="4">
    <source>
        <dbReference type="PROSITE-ProRule" id="PRU00335"/>
    </source>
</evidence>
<dbReference type="RefSeq" id="WP_086955895.1">
    <property type="nucleotide sequence ID" value="NZ_CAWNQC010000242.1"/>
</dbReference>
<dbReference type="InterPro" id="IPR049484">
    <property type="entry name" value="Rv0078-like_C"/>
</dbReference>
<feature type="DNA-binding region" description="H-T-H motif" evidence="4">
    <location>
        <begin position="34"/>
        <end position="53"/>
    </location>
</feature>
<dbReference type="InterPro" id="IPR009057">
    <property type="entry name" value="Homeodomain-like_sf"/>
</dbReference>
<dbReference type="EMBL" id="NIBU01000044">
    <property type="protein sequence ID" value="PHM31137.1"/>
    <property type="molecule type" value="Genomic_DNA"/>
</dbReference>
<feature type="domain" description="HTH tetR-type" evidence="5">
    <location>
        <begin position="11"/>
        <end position="71"/>
    </location>
</feature>
<keyword evidence="2 4" id="KW-0238">DNA-binding</keyword>
<sequence>MARRTRIEMVEETRSKLLAAARYAFGTLGYANTSMDDFTAKVGLTRGALYHHFGDKKGLLMAVVEQIDSEVDQHLQSISDNATDLWTGFSDRCRAYLTMSLNQEFQQIVLRDSKIILGDQFRKSQSYCILSMRKLLEKMILEKKIKDVDAESLACLINGSLVEAALWIADDTDQQAKLEKVIPAFDLLLDGLKCD</sequence>
<dbReference type="Proteomes" id="UP000196435">
    <property type="component" value="Unassembled WGS sequence"/>
</dbReference>
<dbReference type="AlphaFoldDB" id="A0A1N6MUZ8"/>
<accession>A0A1N6MUZ8</accession>
<dbReference type="Gene3D" id="1.10.357.10">
    <property type="entry name" value="Tetracycline Repressor, domain 2"/>
    <property type="match status" value="1"/>
</dbReference>
<keyword evidence="3" id="KW-0804">Transcription</keyword>
<keyword evidence="1" id="KW-0805">Transcription regulation</keyword>
<evidence type="ECO:0000256" key="3">
    <source>
        <dbReference type="ARBA" id="ARBA00023163"/>
    </source>
</evidence>
<evidence type="ECO:0000256" key="1">
    <source>
        <dbReference type="ARBA" id="ARBA00023015"/>
    </source>
</evidence>
<dbReference type="PANTHER" id="PTHR47506">
    <property type="entry name" value="TRANSCRIPTIONAL REGULATORY PROTEIN"/>
    <property type="match status" value="1"/>
</dbReference>
<evidence type="ECO:0000313" key="9">
    <source>
        <dbReference type="Proteomes" id="UP000224871"/>
    </source>
</evidence>
<reference evidence="7" key="1">
    <citation type="submission" date="2016-12" db="EMBL/GenBank/DDBJ databases">
        <authorList>
            <person name="Song W.-J."/>
            <person name="Kurnit D.M."/>
        </authorList>
    </citation>
    <scope>NUCLEOTIDE SEQUENCE [LARGE SCALE GENOMIC DNA]</scope>
    <source>
        <strain evidence="7">HGB1681</strain>
    </source>
</reference>
<protein>
    <submittedName>
        <fullName evidence="6">NalC</fullName>
    </submittedName>
    <submittedName>
        <fullName evidence="7">Transcriptional regulator, TetR family</fullName>
    </submittedName>
</protein>
<reference evidence="6 9" key="3">
    <citation type="journal article" date="2017" name="Nat. Microbiol.">
        <title>Natural product diversity associated with the nematode symbionts Photorhabdus and Xenorhabdus.</title>
        <authorList>
            <person name="Tobias N.J."/>
            <person name="Wolff H."/>
            <person name="Djahanschiri B."/>
            <person name="Grundmann F."/>
            <person name="Kronenwerth M."/>
            <person name="Shi Y.M."/>
            <person name="Simonyi S."/>
            <person name="Grun P."/>
            <person name="Shapiro-Ilan D."/>
            <person name="Pidot S.J."/>
            <person name="Stinear T.P."/>
            <person name="Ebersberger I."/>
            <person name="Bode H.B."/>
        </authorList>
    </citation>
    <scope>NUCLEOTIDE SEQUENCE [LARGE SCALE GENOMIC DNA]</scope>
    <source>
        <strain evidence="6 9">DSM 16336</strain>
    </source>
</reference>
<evidence type="ECO:0000256" key="2">
    <source>
        <dbReference type="ARBA" id="ARBA00023125"/>
    </source>
</evidence>
<proteinExistence type="predicted"/>
<keyword evidence="9" id="KW-1185">Reference proteome</keyword>
<dbReference type="PROSITE" id="PS50977">
    <property type="entry name" value="HTH_TETR_2"/>
    <property type="match status" value="1"/>
</dbReference>
<dbReference type="SUPFAM" id="SSF46689">
    <property type="entry name" value="Homeodomain-like"/>
    <property type="match status" value="1"/>
</dbReference>
<dbReference type="Pfam" id="PF00440">
    <property type="entry name" value="TetR_N"/>
    <property type="match status" value="1"/>
</dbReference>
<dbReference type="Proteomes" id="UP000224871">
    <property type="component" value="Unassembled WGS sequence"/>
</dbReference>
<dbReference type="OrthoDB" id="5293556at2"/>
<gene>
    <name evidence="6" type="ORF">Xinn_03037</name>
    <name evidence="7" type="ORF">XIS1_1580012</name>
</gene>